<dbReference type="Pfam" id="PF03050">
    <property type="entry name" value="DDE_Tnp_IS66"/>
    <property type="match status" value="1"/>
</dbReference>
<dbReference type="InterPro" id="IPR039552">
    <property type="entry name" value="IS66_C"/>
</dbReference>
<proteinExistence type="predicted"/>
<accession>A0A0J5VU74</accession>
<comment type="caution">
    <text evidence="3">The sequence shown here is derived from an EMBL/GenBank/DDBJ whole genome shotgun (WGS) entry which is preliminary data.</text>
</comment>
<feature type="domain" description="Transposase IS66 C-terminal" evidence="2">
    <location>
        <begin position="155"/>
        <end position="192"/>
    </location>
</feature>
<sequence>KKATHFGCMAHARRAFTNVLKGQNNKPSPRVAKALEYFQALYQVEALAKGKLPDGETRVDYTYRLRQQHSVPLLNAFKAWLDELAPKVLPESLLGKAISYCRNQWLYLSRYVTDGMAPIDNNVIERDIRPFCTGRKSWLHCDTIAGAKASAMVYSLVLTCRACGAEPYAYLLHVLTELPQRAPDADISDLLPFNYAKRQAAESVS</sequence>
<dbReference type="PATRIC" id="fig|292.27.peg.1234"/>
<dbReference type="EMBL" id="LDWR01000137">
    <property type="protein sequence ID" value="KML38470.1"/>
    <property type="molecule type" value="Genomic_DNA"/>
</dbReference>
<dbReference type="PANTHER" id="PTHR33678:SF1">
    <property type="entry name" value="BLL1576 PROTEIN"/>
    <property type="match status" value="1"/>
</dbReference>
<feature type="non-terminal residue" evidence="3">
    <location>
        <position position="1"/>
    </location>
</feature>
<feature type="domain" description="Transposase IS66 central" evidence="1">
    <location>
        <begin position="2"/>
        <end position="148"/>
    </location>
</feature>
<reference evidence="3 4" key="1">
    <citation type="submission" date="2015-05" db="EMBL/GenBank/DDBJ databases">
        <title>Draft genome of Burkholderia cepacia LK29.</title>
        <authorList>
            <person name="Chan X.Y."/>
        </authorList>
    </citation>
    <scope>NUCLEOTIDE SEQUENCE [LARGE SCALE GENOMIC DNA]</scope>
    <source>
        <strain evidence="3 4">LK29</strain>
    </source>
</reference>
<dbReference type="AlphaFoldDB" id="A0A0J5VU74"/>
<dbReference type="InterPro" id="IPR052344">
    <property type="entry name" value="Transposase-related"/>
</dbReference>
<evidence type="ECO:0000259" key="2">
    <source>
        <dbReference type="Pfam" id="PF13817"/>
    </source>
</evidence>
<evidence type="ECO:0000313" key="4">
    <source>
        <dbReference type="Proteomes" id="UP000036338"/>
    </source>
</evidence>
<protein>
    <submittedName>
        <fullName evidence="3">Transposase</fullName>
    </submittedName>
</protein>
<dbReference type="Pfam" id="PF13817">
    <property type="entry name" value="DDE_Tnp_IS66_C"/>
    <property type="match status" value="1"/>
</dbReference>
<dbReference type="PANTHER" id="PTHR33678">
    <property type="entry name" value="BLL1576 PROTEIN"/>
    <property type="match status" value="1"/>
</dbReference>
<dbReference type="InterPro" id="IPR004291">
    <property type="entry name" value="Transposase_IS66_central"/>
</dbReference>
<organism evidence="3 4">
    <name type="scientific">Burkholderia cepacia</name>
    <name type="common">Pseudomonas cepacia</name>
    <dbReference type="NCBI Taxonomy" id="292"/>
    <lineage>
        <taxon>Bacteria</taxon>
        <taxon>Pseudomonadati</taxon>
        <taxon>Pseudomonadota</taxon>
        <taxon>Betaproteobacteria</taxon>
        <taxon>Burkholderiales</taxon>
        <taxon>Burkholderiaceae</taxon>
        <taxon>Burkholderia</taxon>
        <taxon>Burkholderia cepacia complex</taxon>
    </lineage>
</organism>
<gene>
    <name evidence="3" type="ORF">VL15_38765</name>
</gene>
<dbReference type="Proteomes" id="UP000036338">
    <property type="component" value="Unassembled WGS sequence"/>
</dbReference>
<evidence type="ECO:0000259" key="1">
    <source>
        <dbReference type="Pfam" id="PF03050"/>
    </source>
</evidence>
<evidence type="ECO:0000313" key="3">
    <source>
        <dbReference type="EMBL" id="KML38470.1"/>
    </source>
</evidence>
<name>A0A0J5VU74_BURCE</name>
<dbReference type="RefSeq" id="WP_048252167.1">
    <property type="nucleotide sequence ID" value="NZ_LDWR01000137.1"/>
</dbReference>